<evidence type="ECO:0000259" key="1">
    <source>
        <dbReference type="Pfam" id="PF12766"/>
    </source>
</evidence>
<dbReference type="SUPFAM" id="SSF50475">
    <property type="entry name" value="FMN-binding split barrel"/>
    <property type="match status" value="1"/>
</dbReference>
<name>A0A3G2S143_MALR7</name>
<dbReference type="PANTHER" id="PTHR28243:SF1">
    <property type="entry name" value="PYRIDOXAMINE 5'-PHOSPHATE OXIDASE ALR4036 FAMILY FMN-BINDING DOMAIN-CONTAINING PROTEIN"/>
    <property type="match status" value="1"/>
</dbReference>
<dbReference type="EMBL" id="CP033148">
    <property type="protein sequence ID" value="AYO41655.1"/>
    <property type="molecule type" value="Genomic_DNA"/>
</dbReference>
<sequence>MWKSRLKNALATHANDWSIGMYAFATMHKHKMQSELEPRVRYVIHRGFVNETNDPESECLIFTTDVRSGKASDIAMRPSAPVEIAWYISQERIQFRIRGSAHVLSAPTHEWRLGFPAALLEQRGTRLDWDQERERIWRTLSPKMRGSFFGPTPGKPLTSSEIQPPVESVENIPESFALVIIEPHHVDMLDLKSAQRTLYERHTSGVWESQLVAP</sequence>
<protein>
    <submittedName>
        <fullName evidence="2">PPOX class probable FMN-dependent enzyme, family</fullName>
    </submittedName>
</protein>
<dbReference type="InterPro" id="IPR024624">
    <property type="entry name" value="Pyridox_Oxase_Alr4036_FMN-bd"/>
</dbReference>
<gene>
    <name evidence="2" type="ORF">DNF11_0705</name>
</gene>
<dbReference type="STRING" id="425264.A0A3G2S143"/>
<reference evidence="2 3" key="1">
    <citation type="submission" date="2018-10" db="EMBL/GenBank/DDBJ databases">
        <title>Complete genome sequence of Malassezia restricta CBS 7877.</title>
        <authorList>
            <person name="Morand S.C."/>
            <person name="Bertignac M."/>
            <person name="Iltis A."/>
            <person name="Kolder I."/>
            <person name="Pirovano W."/>
            <person name="Jourdain R."/>
            <person name="Clavaud C."/>
        </authorList>
    </citation>
    <scope>NUCLEOTIDE SEQUENCE [LARGE SCALE GENOMIC DNA]</scope>
    <source>
        <strain evidence="2 3">CBS 7877</strain>
    </source>
</reference>
<dbReference type="InterPro" id="IPR012349">
    <property type="entry name" value="Split_barrel_FMN-bd"/>
</dbReference>
<dbReference type="AlphaFoldDB" id="A0A3G2S143"/>
<keyword evidence="3" id="KW-1185">Reference proteome</keyword>
<evidence type="ECO:0000313" key="3">
    <source>
        <dbReference type="Proteomes" id="UP000269793"/>
    </source>
</evidence>
<dbReference type="Proteomes" id="UP000269793">
    <property type="component" value="Chromosome I"/>
</dbReference>
<dbReference type="Gene3D" id="2.30.110.10">
    <property type="entry name" value="Electron Transport, Fmn-binding Protein, Chain A"/>
    <property type="match status" value="1"/>
</dbReference>
<dbReference type="GO" id="GO:0010181">
    <property type="term" value="F:FMN binding"/>
    <property type="evidence" value="ECO:0007669"/>
    <property type="project" value="InterPro"/>
</dbReference>
<dbReference type="Pfam" id="PF12766">
    <property type="entry name" value="Pyridox_oxase_2"/>
    <property type="match status" value="1"/>
</dbReference>
<accession>A0A3G2S143</accession>
<dbReference type="OrthoDB" id="434253at2759"/>
<feature type="domain" description="Pyridoxamine 5'-phosphate oxidase Alr4036 family FMN-binding" evidence="1">
    <location>
        <begin position="2"/>
        <end position="104"/>
    </location>
</feature>
<proteinExistence type="predicted"/>
<organism evidence="2 3">
    <name type="scientific">Malassezia restricta (strain ATCC 96810 / NBRC 103918 / CBS 7877)</name>
    <name type="common">Seborrheic dermatitis infection agent</name>
    <dbReference type="NCBI Taxonomy" id="425264"/>
    <lineage>
        <taxon>Eukaryota</taxon>
        <taxon>Fungi</taxon>
        <taxon>Dikarya</taxon>
        <taxon>Basidiomycota</taxon>
        <taxon>Ustilaginomycotina</taxon>
        <taxon>Malasseziomycetes</taxon>
        <taxon>Malasseziales</taxon>
        <taxon>Malasseziaceae</taxon>
        <taxon>Malassezia</taxon>
    </lineage>
</organism>
<dbReference type="PANTHER" id="PTHR28243">
    <property type="entry name" value="AGL049CP"/>
    <property type="match status" value="1"/>
</dbReference>
<dbReference type="VEuPathDB" id="FungiDB:DNF11_0705"/>
<evidence type="ECO:0000313" key="2">
    <source>
        <dbReference type="EMBL" id="AYO41655.1"/>
    </source>
</evidence>